<reference evidence="2 3" key="1">
    <citation type="submission" date="2016-11" db="EMBL/GenBank/DDBJ databases">
        <authorList>
            <person name="Jaros S."/>
            <person name="Januszkiewicz K."/>
            <person name="Wedrychowicz H."/>
        </authorList>
    </citation>
    <scope>NUCLEOTIDE SEQUENCE [LARGE SCALE GENOMIC DNA]</scope>
    <source>
        <strain evidence="2 3">CECT 7868</strain>
    </source>
</reference>
<organism evidence="2 3">
    <name type="scientific">Vibrio aerogenes CECT 7868</name>
    <dbReference type="NCBI Taxonomy" id="1216006"/>
    <lineage>
        <taxon>Bacteria</taxon>
        <taxon>Pseudomonadati</taxon>
        <taxon>Pseudomonadota</taxon>
        <taxon>Gammaproteobacteria</taxon>
        <taxon>Vibrionales</taxon>
        <taxon>Vibrionaceae</taxon>
        <taxon>Vibrio</taxon>
    </lineage>
</organism>
<feature type="domain" description="N-acetyltransferase" evidence="1">
    <location>
        <begin position="1"/>
        <end position="110"/>
    </location>
</feature>
<dbReference type="EC" id="2.3.1.-" evidence="2"/>
<dbReference type="EMBL" id="FQXZ01000022">
    <property type="protein sequence ID" value="SHI19334.1"/>
    <property type="molecule type" value="Genomic_DNA"/>
</dbReference>
<gene>
    <name evidence="2" type="primary">yafP</name>
    <name evidence="2" type="ORF">VA7868_02302</name>
</gene>
<evidence type="ECO:0000259" key="1">
    <source>
        <dbReference type="PROSITE" id="PS51186"/>
    </source>
</evidence>
<dbReference type="InterPro" id="IPR000182">
    <property type="entry name" value="GNAT_dom"/>
</dbReference>
<protein>
    <submittedName>
        <fullName evidence="2">Putative N-acetyltransferase YafP</fullName>
        <ecNumber evidence="2">2.3.1.-</ecNumber>
    </submittedName>
</protein>
<proteinExistence type="predicted"/>
<dbReference type="STRING" id="1216006.VA7868_02302"/>
<dbReference type="PANTHER" id="PTHR43451:SF1">
    <property type="entry name" value="ACETYLTRANSFERASE"/>
    <property type="match status" value="1"/>
</dbReference>
<accession>A0A1M5Z5B8</accession>
<name>A0A1M5Z5B8_9VIBR</name>
<dbReference type="CDD" id="cd04301">
    <property type="entry name" value="NAT_SF"/>
    <property type="match status" value="1"/>
</dbReference>
<dbReference type="PROSITE" id="PS51186">
    <property type="entry name" value="GNAT"/>
    <property type="match status" value="1"/>
</dbReference>
<dbReference type="SUPFAM" id="SSF55729">
    <property type="entry name" value="Acyl-CoA N-acyltransferases (Nat)"/>
    <property type="match status" value="1"/>
</dbReference>
<dbReference type="PANTHER" id="PTHR43451">
    <property type="entry name" value="ACETYLTRANSFERASE (GNAT) FAMILY PROTEIN"/>
    <property type="match status" value="1"/>
</dbReference>
<evidence type="ECO:0000313" key="3">
    <source>
        <dbReference type="Proteomes" id="UP000184608"/>
    </source>
</evidence>
<evidence type="ECO:0000313" key="2">
    <source>
        <dbReference type="EMBL" id="SHI19334.1"/>
    </source>
</evidence>
<dbReference type="Proteomes" id="UP000184608">
    <property type="component" value="Unassembled WGS sequence"/>
</dbReference>
<keyword evidence="2" id="KW-0012">Acyltransferase</keyword>
<keyword evidence="2" id="KW-0808">Transferase</keyword>
<dbReference type="InterPro" id="IPR016181">
    <property type="entry name" value="Acyl_CoA_acyltransferase"/>
</dbReference>
<keyword evidence="3" id="KW-1185">Reference proteome</keyword>
<dbReference type="Gene3D" id="3.40.630.30">
    <property type="match status" value="1"/>
</dbReference>
<sequence>MAIWQQKMDDNQPVVAEINGTIVGYTDLQPDGLIDHFFCHHQYQGLGVGTALMQHVLETGAKAGMTRFYSEVSLTARPFYEHMGFSVVRENACEIRGQILNNFLMEKVVSDSAGSG</sequence>
<dbReference type="InterPro" id="IPR052564">
    <property type="entry name" value="N-acetyltrans/Recomb-assoc"/>
</dbReference>
<dbReference type="AlphaFoldDB" id="A0A1M5Z5B8"/>
<dbReference type="Pfam" id="PF13673">
    <property type="entry name" value="Acetyltransf_10"/>
    <property type="match status" value="1"/>
</dbReference>
<dbReference type="GO" id="GO:0016747">
    <property type="term" value="F:acyltransferase activity, transferring groups other than amino-acyl groups"/>
    <property type="evidence" value="ECO:0007669"/>
    <property type="project" value="InterPro"/>
</dbReference>